<sequence length="339" mass="39570">MEFLECRKNCFQIIYPDLSISLICSGIFMQLRNYFLILLSLCFLPWNLMGESLILKDGTIIKGRVTSQNAQTVVIQTEDGKKQEFSKIRILKIVYKDVSQAEVLKIQKEEEAKLAEKEQKKKDQEDKKKTEEELAKKNKEETDKQNKIDKEAKLADANQKEKERLARIQQKGLGPWSVVWRSAVLPGWGQWTHERKNPAIVYSALFFSSLYLVYRENQIYKNSVKDLNHINNPYETLIPPPTFSDPVALYIYSKPFEDQRDRVNQNYHKLQLSVAFTVLVYAANIFDAYFFHPRFGKSVSNHLILDYNPMARLDSTYTSNSTSASMETFWKLGYRFNLE</sequence>
<dbReference type="KEGG" id="laj:A0128_02115"/>
<evidence type="ECO:0000313" key="4">
    <source>
        <dbReference type="EMBL" id="AOP32770.1"/>
    </source>
</evidence>
<keyword evidence="2" id="KW-1133">Transmembrane helix</keyword>
<name>A0A1D7UT27_9LEPT</name>
<keyword evidence="2" id="KW-0472">Membrane</keyword>
<gene>
    <name evidence="4" type="ORF">A0128_02115</name>
</gene>
<evidence type="ECO:0000259" key="3">
    <source>
        <dbReference type="Pfam" id="PF18935"/>
    </source>
</evidence>
<accession>A0A1D7UT27</accession>
<evidence type="ECO:0000256" key="2">
    <source>
        <dbReference type="SAM" id="Phobius"/>
    </source>
</evidence>
<dbReference type="Pfam" id="PF18935">
    <property type="entry name" value="DUF5683"/>
    <property type="match status" value="1"/>
</dbReference>
<dbReference type="Proteomes" id="UP000094197">
    <property type="component" value="Chromosome 1"/>
</dbReference>
<proteinExistence type="predicted"/>
<feature type="transmembrane region" description="Helical" evidence="2">
    <location>
        <begin position="35"/>
        <end position="55"/>
    </location>
</feature>
<feature type="domain" description="DUF5683" evidence="3">
    <location>
        <begin position="175"/>
        <end position="322"/>
    </location>
</feature>
<feature type="region of interest" description="Disordered" evidence="1">
    <location>
        <begin position="115"/>
        <end position="160"/>
    </location>
</feature>
<organism evidence="4 5">
    <name type="scientific">Leptospira tipperaryensis</name>
    <dbReference type="NCBI Taxonomy" id="2564040"/>
    <lineage>
        <taxon>Bacteria</taxon>
        <taxon>Pseudomonadati</taxon>
        <taxon>Spirochaetota</taxon>
        <taxon>Spirochaetia</taxon>
        <taxon>Leptospirales</taxon>
        <taxon>Leptospiraceae</taxon>
        <taxon>Leptospira</taxon>
    </lineage>
</organism>
<keyword evidence="5" id="KW-1185">Reference proteome</keyword>
<evidence type="ECO:0000313" key="5">
    <source>
        <dbReference type="Proteomes" id="UP000094197"/>
    </source>
</evidence>
<dbReference type="InterPro" id="IPR043738">
    <property type="entry name" value="DUF5683"/>
</dbReference>
<dbReference type="AlphaFoldDB" id="A0A1D7UT27"/>
<dbReference type="EMBL" id="CP015217">
    <property type="protein sequence ID" value="AOP32770.1"/>
    <property type="molecule type" value="Genomic_DNA"/>
</dbReference>
<keyword evidence="2" id="KW-0812">Transmembrane</keyword>
<dbReference type="NCBIfam" id="NF047433">
    <property type="entry name" value="Lepto_7_Nterm"/>
    <property type="match status" value="1"/>
</dbReference>
<evidence type="ECO:0000256" key="1">
    <source>
        <dbReference type="SAM" id="MobiDB-lite"/>
    </source>
</evidence>
<reference evidence="4 5" key="1">
    <citation type="submission" date="2016-04" db="EMBL/GenBank/DDBJ databases">
        <title>Complete genome seqeunce of Leptospira alstonii serovar Room22.</title>
        <authorList>
            <person name="Nally J.E."/>
            <person name="Bayles D.O."/>
            <person name="Hurley D."/>
            <person name="Fanning S."/>
            <person name="McMahon B.J."/>
            <person name="Arent Z."/>
        </authorList>
    </citation>
    <scope>NUCLEOTIDE SEQUENCE [LARGE SCALE GENOMIC DNA]</scope>
    <source>
        <strain evidence="4 5">GWTS #1</strain>
    </source>
</reference>
<protein>
    <recommendedName>
        <fullName evidence="3">DUF5683 domain-containing protein</fullName>
    </recommendedName>
</protein>